<name>A0ABN1EBX8_SACER</name>
<protein>
    <submittedName>
        <fullName evidence="2">MurR/RpiR family transcriptional regulator</fullName>
    </submittedName>
</protein>
<dbReference type="Gene3D" id="1.10.10.10">
    <property type="entry name" value="Winged helix-like DNA-binding domain superfamily/Winged helix DNA-binding domain"/>
    <property type="match status" value="1"/>
</dbReference>
<dbReference type="PANTHER" id="PTHR30514">
    <property type="entry name" value="GLUCOKINASE"/>
    <property type="match status" value="1"/>
</dbReference>
<dbReference type="Pfam" id="PF01418">
    <property type="entry name" value="HTH_6"/>
    <property type="match status" value="1"/>
</dbReference>
<dbReference type="PANTHER" id="PTHR30514:SF18">
    <property type="entry name" value="RPIR-FAMILY TRANSCRIPTIONAL REGULATOR"/>
    <property type="match status" value="1"/>
</dbReference>
<gene>
    <name evidence="2" type="ORF">GCM10009533_69080</name>
</gene>
<dbReference type="EMBL" id="BAAAGS010000099">
    <property type="protein sequence ID" value="GAA0562742.1"/>
    <property type="molecule type" value="Genomic_DNA"/>
</dbReference>
<comment type="caution">
    <text evidence="2">The sequence shown here is derived from an EMBL/GenBank/DDBJ whole genome shotgun (WGS) entry which is preliminary data.</text>
</comment>
<evidence type="ECO:0000313" key="3">
    <source>
        <dbReference type="Proteomes" id="UP001500729"/>
    </source>
</evidence>
<dbReference type="InterPro" id="IPR000281">
    <property type="entry name" value="HTH_RpiR"/>
</dbReference>
<dbReference type="InterPro" id="IPR047640">
    <property type="entry name" value="RpiR-like"/>
</dbReference>
<dbReference type="Proteomes" id="UP001500729">
    <property type="component" value="Unassembled WGS sequence"/>
</dbReference>
<dbReference type="PROSITE" id="PS51071">
    <property type="entry name" value="HTH_RPIR"/>
    <property type="match status" value="1"/>
</dbReference>
<proteinExistence type="predicted"/>
<dbReference type="RefSeq" id="WP_009950803.1">
    <property type="nucleotide sequence ID" value="NZ_BAAAGS010000099.1"/>
</dbReference>
<dbReference type="InterPro" id="IPR046348">
    <property type="entry name" value="SIS_dom_sf"/>
</dbReference>
<dbReference type="InterPro" id="IPR001347">
    <property type="entry name" value="SIS_dom"/>
</dbReference>
<feature type="domain" description="HTH rpiR-type" evidence="1">
    <location>
        <begin position="1"/>
        <end position="77"/>
    </location>
</feature>
<dbReference type="Pfam" id="PF01380">
    <property type="entry name" value="SIS"/>
    <property type="match status" value="1"/>
</dbReference>
<dbReference type="SUPFAM" id="SSF53697">
    <property type="entry name" value="SIS domain"/>
    <property type="match status" value="1"/>
</dbReference>
<dbReference type="InterPro" id="IPR036388">
    <property type="entry name" value="WH-like_DNA-bd_sf"/>
</dbReference>
<dbReference type="SUPFAM" id="SSF46689">
    <property type="entry name" value="Homeodomain-like"/>
    <property type="match status" value="1"/>
</dbReference>
<sequence>MPGPLQELFTEHRLTPAQRRIAAYLLANVDTAAYLTSVELAEAAAVSQPSVTRFVALLGFDGYGHFRRYLRQAGSEPAADQDARGSKLQSGIDEDMRNLARLRTELADDSALRTAGTVLASSNPLVVLGFRVSAPLASLFGYLAAKIHPDVRLLISGGSIVGDQLRHARQCGADATIVFAMPRYPRETQRAMVQARDLGLRTVLVTDRTVSALTPDADDVLAAAVGEELVFDSHAAVMSLSTSLLEAMADAAGASARRRLENFEQYAADQELFLDD</sequence>
<evidence type="ECO:0000259" key="1">
    <source>
        <dbReference type="PROSITE" id="PS51071"/>
    </source>
</evidence>
<keyword evidence="3" id="KW-1185">Reference proteome</keyword>
<organism evidence="2 3">
    <name type="scientific">Saccharopolyspora erythraea</name>
    <name type="common">Streptomyces erythraeus</name>
    <dbReference type="NCBI Taxonomy" id="1836"/>
    <lineage>
        <taxon>Bacteria</taxon>
        <taxon>Bacillati</taxon>
        <taxon>Actinomycetota</taxon>
        <taxon>Actinomycetes</taxon>
        <taxon>Pseudonocardiales</taxon>
        <taxon>Pseudonocardiaceae</taxon>
        <taxon>Saccharopolyspora</taxon>
    </lineage>
</organism>
<evidence type="ECO:0000313" key="2">
    <source>
        <dbReference type="EMBL" id="GAA0562742.1"/>
    </source>
</evidence>
<dbReference type="InterPro" id="IPR009057">
    <property type="entry name" value="Homeodomain-like_sf"/>
</dbReference>
<reference evidence="2 3" key="1">
    <citation type="journal article" date="2019" name="Int. J. Syst. Evol. Microbiol.">
        <title>The Global Catalogue of Microorganisms (GCM) 10K type strain sequencing project: providing services to taxonomists for standard genome sequencing and annotation.</title>
        <authorList>
            <consortium name="The Broad Institute Genomics Platform"/>
            <consortium name="The Broad Institute Genome Sequencing Center for Infectious Disease"/>
            <person name="Wu L."/>
            <person name="Ma J."/>
        </authorList>
    </citation>
    <scope>NUCLEOTIDE SEQUENCE [LARGE SCALE GENOMIC DNA]</scope>
    <source>
        <strain evidence="2 3">JCM 10303</strain>
    </source>
</reference>
<dbReference type="Gene3D" id="3.40.50.10490">
    <property type="entry name" value="Glucose-6-phosphate isomerase like protein, domain 1"/>
    <property type="match status" value="1"/>
</dbReference>
<accession>A0ABN1EBX8</accession>